<feature type="non-terminal residue" evidence="2">
    <location>
        <position position="179"/>
    </location>
</feature>
<comment type="caution">
    <text evidence="2">The sequence shown here is derived from an EMBL/GenBank/DDBJ whole genome shotgun (WGS) entry which is preliminary data.</text>
</comment>
<feature type="domain" description="DUF4007" evidence="1">
    <location>
        <begin position="9"/>
        <end position="173"/>
    </location>
</feature>
<gene>
    <name evidence="2" type="ORF">S03H2_17847</name>
</gene>
<evidence type="ECO:0000313" key="2">
    <source>
        <dbReference type="EMBL" id="GAH34228.1"/>
    </source>
</evidence>
<dbReference type="InterPro" id="IPR025248">
    <property type="entry name" value="DUF4007"/>
</dbReference>
<reference evidence="2" key="1">
    <citation type="journal article" date="2014" name="Front. Microbiol.">
        <title>High frequency of phylogenetically diverse reductive dehalogenase-homologous genes in deep subseafloor sedimentary metagenomes.</title>
        <authorList>
            <person name="Kawai M."/>
            <person name="Futagami T."/>
            <person name="Toyoda A."/>
            <person name="Takaki Y."/>
            <person name="Nishi S."/>
            <person name="Hori S."/>
            <person name="Arai W."/>
            <person name="Tsubouchi T."/>
            <person name="Morono Y."/>
            <person name="Uchiyama I."/>
            <person name="Ito T."/>
            <person name="Fujiyama A."/>
            <person name="Inagaki F."/>
            <person name="Takami H."/>
        </authorList>
    </citation>
    <scope>NUCLEOTIDE SEQUENCE</scope>
    <source>
        <strain evidence="2">Expedition CK06-06</strain>
    </source>
</reference>
<dbReference type="EMBL" id="BARU01009228">
    <property type="protein sequence ID" value="GAH34228.1"/>
    <property type="molecule type" value="Genomic_DNA"/>
</dbReference>
<protein>
    <recommendedName>
        <fullName evidence="1">DUF4007 domain-containing protein</fullName>
    </recommendedName>
</protein>
<dbReference type="AlphaFoldDB" id="X1GMJ9"/>
<proteinExistence type="predicted"/>
<name>X1GMJ9_9ZZZZ</name>
<evidence type="ECO:0000259" key="1">
    <source>
        <dbReference type="Pfam" id="PF13182"/>
    </source>
</evidence>
<sequence length="179" mass="20121">MATNTNYSFAGHETFAFRFAWLPKAVEAVLNAPCVLSDENQAMVDLGVGKNMVRSIRFWAVATGVIKQGDMKGFVLTEFGKHIFHPVSGLDPFLEDDQTLWLLHWQLARSQRPLFAWDFLLNAWHEPDLVPSSIIAAARRILSKSDVRVSDSSLRGHLAVFFHTYYPTKSKKGDVLEAG</sequence>
<organism evidence="2">
    <name type="scientific">marine sediment metagenome</name>
    <dbReference type="NCBI Taxonomy" id="412755"/>
    <lineage>
        <taxon>unclassified sequences</taxon>
        <taxon>metagenomes</taxon>
        <taxon>ecological metagenomes</taxon>
    </lineage>
</organism>
<accession>X1GMJ9</accession>
<dbReference type="Pfam" id="PF13182">
    <property type="entry name" value="DUF4007"/>
    <property type="match status" value="1"/>
</dbReference>